<proteinExistence type="predicted"/>
<name>A0A6A6H8G2_VIRVR</name>
<sequence>MLNGDIETDFLVDEASKATLRIQHDGAANRAKITAQEISRTSFTARLTHVQYGTYNGDDAVLLRFNFEFRFENESIKRLKSASIRLTLEETRDSTLVDPSPRNPKNDPKIVVIAPVQVCGEVKEEVKSKHWLLRIPVQYSNFGLKAGLEGEFGVESEVNIDHRMWINGYTTSDDYHHEDNIVIWDIKENEAQESGILHRFPTMLVAVLPKEPKLPVKLTGLVQPSIAFSLNPLRLRSKRDDPIYLDTNTPKGEPFAPTLDFNSPDFPWQDVVNILPEYTDLLNS</sequence>
<dbReference type="EMBL" id="ML991801">
    <property type="protein sequence ID" value="KAF2234118.1"/>
    <property type="molecule type" value="Genomic_DNA"/>
</dbReference>
<dbReference type="Proteomes" id="UP000800092">
    <property type="component" value="Unassembled WGS sequence"/>
</dbReference>
<gene>
    <name evidence="1" type="ORF">EV356DRAFT_179939</name>
</gene>
<dbReference type="OrthoDB" id="5030973at2759"/>
<evidence type="ECO:0000313" key="2">
    <source>
        <dbReference type="Proteomes" id="UP000800092"/>
    </source>
</evidence>
<dbReference type="AlphaFoldDB" id="A0A6A6H8G2"/>
<accession>A0A6A6H8G2</accession>
<keyword evidence="2" id="KW-1185">Reference proteome</keyword>
<reference evidence="1" key="1">
    <citation type="journal article" date="2020" name="Stud. Mycol.">
        <title>101 Dothideomycetes genomes: a test case for predicting lifestyles and emergence of pathogens.</title>
        <authorList>
            <person name="Haridas S."/>
            <person name="Albert R."/>
            <person name="Binder M."/>
            <person name="Bloem J."/>
            <person name="Labutti K."/>
            <person name="Salamov A."/>
            <person name="Andreopoulos B."/>
            <person name="Baker S."/>
            <person name="Barry K."/>
            <person name="Bills G."/>
            <person name="Bluhm B."/>
            <person name="Cannon C."/>
            <person name="Castanera R."/>
            <person name="Culley D."/>
            <person name="Daum C."/>
            <person name="Ezra D."/>
            <person name="Gonzalez J."/>
            <person name="Henrissat B."/>
            <person name="Kuo A."/>
            <person name="Liang C."/>
            <person name="Lipzen A."/>
            <person name="Lutzoni F."/>
            <person name="Magnuson J."/>
            <person name="Mondo S."/>
            <person name="Nolan M."/>
            <person name="Ohm R."/>
            <person name="Pangilinan J."/>
            <person name="Park H.-J."/>
            <person name="Ramirez L."/>
            <person name="Alfaro M."/>
            <person name="Sun H."/>
            <person name="Tritt A."/>
            <person name="Yoshinaga Y."/>
            <person name="Zwiers L.-H."/>
            <person name="Turgeon B."/>
            <person name="Goodwin S."/>
            <person name="Spatafora J."/>
            <person name="Crous P."/>
            <person name="Grigoriev I."/>
        </authorList>
    </citation>
    <scope>NUCLEOTIDE SEQUENCE</scope>
    <source>
        <strain evidence="1">Tuck. ex Michener</strain>
    </source>
</reference>
<organism evidence="1 2">
    <name type="scientific">Viridothelium virens</name>
    <name type="common">Speckled blister lichen</name>
    <name type="synonym">Trypethelium virens</name>
    <dbReference type="NCBI Taxonomy" id="1048519"/>
    <lineage>
        <taxon>Eukaryota</taxon>
        <taxon>Fungi</taxon>
        <taxon>Dikarya</taxon>
        <taxon>Ascomycota</taxon>
        <taxon>Pezizomycotina</taxon>
        <taxon>Dothideomycetes</taxon>
        <taxon>Dothideomycetes incertae sedis</taxon>
        <taxon>Trypetheliales</taxon>
        <taxon>Trypetheliaceae</taxon>
        <taxon>Viridothelium</taxon>
    </lineage>
</organism>
<protein>
    <submittedName>
        <fullName evidence="1">Uncharacterized protein</fullName>
    </submittedName>
</protein>
<evidence type="ECO:0000313" key="1">
    <source>
        <dbReference type="EMBL" id="KAF2234118.1"/>
    </source>
</evidence>